<reference evidence="2 3" key="1">
    <citation type="submission" date="2020-02" db="EMBL/GenBank/DDBJ databases">
        <title>Flavobacteriaceae Psychroflexus bacterium YR1-1, complete genome.</title>
        <authorList>
            <person name="Li Y."/>
            <person name="Wu S."/>
        </authorList>
    </citation>
    <scope>NUCLEOTIDE SEQUENCE [LARGE SCALE GENOMIC DNA]</scope>
    <source>
        <strain evidence="2 3">YR1-1</strain>
    </source>
</reference>
<feature type="chain" id="PRO_5025346906" evidence="1">
    <location>
        <begin position="22"/>
        <end position="144"/>
    </location>
</feature>
<organism evidence="2 3">
    <name type="scientific">Psychroflexus aurantiacus</name>
    <dbReference type="NCBI Taxonomy" id="2709310"/>
    <lineage>
        <taxon>Bacteria</taxon>
        <taxon>Pseudomonadati</taxon>
        <taxon>Bacteroidota</taxon>
        <taxon>Flavobacteriia</taxon>
        <taxon>Flavobacteriales</taxon>
        <taxon>Flavobacteriaceae</taxon>
        <taxon>Psychroflexus</taxon>
    </lineage>
</organism>
<dbReference type="RefSeq" id="WP_164005426.1">
    <property type="nucleotide sequence ID" value="NZ_JAAIKD010000006.1"/>
</dbReference>
<dbReference type="AlphaFoldDB" id="A0A6B3R240"/>
<gene>
    <name evidence="2" type="ORF">G3567_11230</name>
</gene>
<dbReference type="Proteomes" id="UP000478505">
    <property type="component" value="Unassembled WGS sequence"/>
</dbReference>
<accession>A0A6B3R240</accession>
<name>A0A6B3R240_9FLAO</name>
<dbReference type="EMBL" id="JAAIKD010000006">
    <property type="protein sequence ID" value="NEV94716.1"/>
    <property type="molecule type" value="Genomic_DNA"/>
</dbReference>
<evidence type="ECO:0000256" key="1">
    <source>
        <dbReference type="SAM" id="SignalP"/>
    </source>
</evidence>
<proteinExistence type="predicted"/>
<keyword evidence="1" id="KW-0732">Signal</keyword>
<keyword evidence="3" id="KW-1185">Reference proteome</keyword>
<feature type="signal peptide" evidence="1">
    <location>
        <begin position="1"/>
        <end position="21"/>
    </location>
</feature>
<evidence type="ECO:0000313" key="2">
    <source>
        <dbReference type="EMBL" id="NEV94716.1"/>
    </source>
</evidence>
<protein>
    <submittedName>
        <fullName evidence="2">Uncharacterized protein</fullName>
    </submittedName>
</protein>
<evidence type="ECO:0000313" key="3">
    <source>
        <dbReference type="Proteomes" id="UP000478505"/>
    </source>
</evidence>
<comment type="caution">
    <text evidence="2">The sequence shown here is derived from an EMBL/GenBank/DDBJ whole genome shotgun (WGS) entry which is preliminary data.</text>
</comment>
<sequence length="144" mass="15882">MKFYLLVLSLMSMTLSLSAQSSEENKSTPTERVQVPEILTKIGLLQGIEVDGHLITFKGVRSDGRCPKKITCVWAGEAEILIEINDGTETVAKHIVIPAMGTHSEILSTSTHTVYLKNLRPYPVNAGEDIEDYQLVLKIVTKNA</sequence>